<comment type="caution">
    <text evidence="2">The sequence shown here is derived from an EMBL/GenBank/DDBJ whole genome shotgun (WGS) entry which is preliminary data.</text>
</comment>
<name>A0ABU7W1S2_9FLAO</name>
<reference evidence="2 3" key="1">
    <citation type="submission" date="2024-02" db="EMBL/GenBank/DDBJ databases">
        <title>Winogradskyella poriferorum JCM 12885.</title>
        <authorList>
            <person name="Zhang D.-F."/>
            <person name="Fu Z.-Y."/>
        </authorList>
    </citation>
    <scope>NUCLEOTIDE SEQUENCE [LARGE SCALE GENOMIC DNA]</scope>
    <source>
        <strain evidence="2 3">JCM 12885</strain>
    </source>
</reference>
<dbReference type="Gene3D" id="2.40.160.20">
    <property type="match status" value="1"/>
</dbReference>
<evidence type="ECO:0000313" key="3">
    <source>
        <dbReference type="Proteomes" id="UP001356704"/>
    </source>
</evidence>
<evidence type="ECO:0000313" key="2">
    <source>
        <dbReference type="EMBL" id="MEF3077924.1"/>
    </source>
</evidence>
<dbReference type="RefSeq" id="WP_331808735.1">
    <property type="nucleotide sequence ID" value="NZ_JAZHOU010000001.1"/>
</dbReference>
<keyword evidence="1" id="KW-0732">Signal</keyword>
<sequence length="176" mass="20066">MKRLFFFIVFSLSLTLNAQLTKGNWLVGGSGEYTSQNFNNDNGDSYKREYITIKPSIGYFLKDKFALGSALRFEKLDIHKVYGIGLFTRYYFLKTDKPFNLFAQLHYDYAHTVSDIVSNSDNSENSSLYGARFGQVTFFNSVVGIEFALVYERGNLSSSDSNTFKAVLGFQIHLEK</sequence>
<accession>A0ABU7W1S2</accession>
<dbReference type="InterPro" id="IPR011250">
    <property type="entry name" value="OMP/PagP_B-barrel"/>
</dbReference>
<evidence type="ECO:0000256" key="1">
    <source>
        <dbReference type="SAM" id="SignalP"/>
    </source>
</evidence>
<evidence type="ECO:0008006" key="4">
    <source>
        <dbReference type="Google" id="ProtNLM"/>
    </source>
</evidence>
<organism evidence="2 3">
    <name type="scientific">Winogradskyella poriferorum</name>
    <dbReference type="NCBI Taxonomy" id="307627"/>
    <lineage>
        <taxon>Bacteria</taxon>
        <taxon>Pseudomonadati</taxon>
        <taxon>Bacteroidota</taxon>
        <taxon>Flavobacteriia</taxon>
        <taxon>Flavobacteriales</taxon>
        <taxon>Flavobacteriaceae</taxon>
        <taxon>Winogradskyella</taxon>
    </lineage>
</organism>
<feature type="chain" id="PRO_5046355491" description="Outer membrane protein beta-barrel domain-containing protein" evidence="1">
    <location>
        <begin position="19"/>
        <end position="176"/>
    </location>
</feature>
<feature type="signal peptide" evidence="1">
    <location>
        <begin position="1"/>
        <end position="18"/>
    </location>
</feature>
<dbReference type="Proteomes" id="UP001356704">
    <property type="component" value="Unassembled WGS sequence"/>
</dbReference>
<dbReference type="EMBL" id="JAZHOU010000001">
    <property type="protein sequence ID" value="MEF3077924.1"/>
    <property type="molecule type" value="Genomic_DNA"/>
</dbReference>
<protein>
    <recommendedName>
        <fullName evidence="4">Outer membrane protein beta-barrel domain-containing protein</fullName>
    </recommendedName>
</protein>
<dbReference type="SUPFAM" id="SSF56925">
    <property type="entry name" value="OMPA-like"/>
    <property type="match status" value="1"/>
</dbReference>
<keyword evidence="3" id="KW-1185">Reference proteome</keyword>
<proteinExistence type="predicted"/>
<gene>
    <name evidence="2" type="ORF">V1468_02810</name>
</gene>